<dbReference type="InterPro" id="IPR047726">
    <property type="entry name" value="CsgH_dom"/>
</dbReference>
<evidence type="ECO:0000313" key="2">
    <source>
        <dbReference type="EMBL" id="SDM24146.1"/>
    </source>
</evidence>
<keyword evidence="3" id="KW-1185">Reference proteome</keyword>
<dbReference type="Proteomes" id="UP000199759">
    <property type="component" value="Unassembled WGS sequence"/>
</dbReference>
<dbReference type="Gene3D" id="2.60.40.2420">
    <property type="match status" value="1"/>
</dbReference>
<sequence length="132" mass="13640">MSMNILAANVAAISGAALLALQPGEPDGFAHSAADAARYADSACHIELAATPDGLLITAWGEGEAGSNYRMVVTQRTGGGGFDIVQEGDVPLSGSEDTLLSDILLDTDADFSARLSTWNASGDPVCNWNERV</sequence>
<dbReference type="RefSeq" id="WP_091769256.1">
    <property type="nucleotide sequence ID" value="NZ_FNHG01000007.1"/>
</dbReference>
<keyword evidence="1" id="KW-0732">Signal</keyword>
<feature type="chain" id="PRO_5011747467" evidence="1">
    <location>
        <begin position="20"/>
        <end position="132"/>
    </location>
</feature>
<dbReference type="NCBIfam" id="NF041112">
    <property type="entry name" value="chap_CsgH_alph"/>
    <property type="match status" value="1"/>
</dbReference>
<evidence type="ECO:0000256" key="1">
    <source>
        <dbReference type="SAM" id="SignalP"/>
    </source>
</evidence>
<name>A0A1G9RLL4_9PROT</name>
<dbReference type="EMBL" id="FNHG01000007">
    <property type="protein sequence ID" value="SDM24146.1"/>
    <property type="molecule type" value="Genomic_DNA"/>
</dbReference>
<dbReference type="STRING" id="144026.SAMN04488568_10773"/>
<feature type="signal peptide" evidence="1">
    <location>
        <begin position="1"/>
        <end position="19"/>
    </location>
</feature>
<gene>
    <name evidence="2" type="ORF">SAMN04488568_10773</name>
</gene>
<protein>
    <submittedName>
        <fullName evidence="2">Uncharacterized protein</fullName>
    </submittedName>
</protein>
<organism evidence="2 3">
    <name type="scientific">Maricaulis salignorans</name>
    <dbReference type="NCBI Taxonomy" id="144026"/>
    <lineage>
        <taxon>Bacteria</taxon>
        <taxon>Pseudomonadati</taxon>
        <taxon>Pseudomonadota</taxon>
        <taxon>Alphaproteobacteria</taxon>
        <taxon>Maricaulales</taxon>
        <taxon>Maricaulaceae</taxon>
        <taxon>Maricaulis</taxon>
    </lineage>
</organism>
<dbReference type="OrthoDB" id="7632534at2"/>
<dbReference type="InterPro" id="IPR053722">
    <property type="entry name" value="Curli_assembly_CsgC/AgfC"/>
</dbReference>
<reference evidence="2 3" key="1">
    <citation type="submission" date="2016-10" db="EMBL/GenBank/DDBJ databases">
        <authorList>
            <person name="de Groot N.N."/>
        </authorList>
    </citation>
    <scope>NUCLEOTIDE SEQUENCE [LARGE SCALE GENOMIC DNA]</scope>
    <source>
        <strain evidence="2 3">DSM 16077</strain>
    </source>
</reference>
<accession>A0A1G9RLL4</accession>
<evidence type="ECO:0000313" key="3">
    <source>
        <dbReference type="Proteomes" id="UP000199759"/>
    </source>
</evidence>
<proteinExistence type="predicted"/>
<dbReference type="AlphaFoldDB" id="A0A1G9RLL4"/>